<evidence type="ECO:0000256" key="9">
    <source>
        <dbReference type="PROSITE-ProRule" id="PRU00500"/>
    </source>
</evidence>
<dbReference type="SUPFAM" id="SSF47473">
    <property type="entry name" value="EF-hand"/>
    <property type="match status" value="2"/>
</dbReference>
<dbReference type="GO" id="GO:0048487">
    <property type="term" value="F:beta-tubulin binding"/>
    <property type="evidence" value="ECO:0007669"/>
    <property type="project" value="TreeGrafter"/>
</dbReference>
<keyword evidence="5" id="KW-0106">Calcium</keyword>
<accession>A0A182WJ77</accession>
<name>A0A182WJ77_9DIPT</name>
<feature type="disulfide bond" evidence="9">
    <location>
        <begin position="1506"/>
        <end position="1513"/>
    </location>
</feature>
<dbReference type="SUPFAM" id="SSF57610">
    <property type="entry name" value="Thyroglobulin type-1 domain"/>
    <property type="match status" value="2"/>
</dbReference>
<dbReference type="InterPro" id="IPR023247">
    <property type="entry name" value="IC97/Dnai7-like"/>
</dbReference>
<feature type="compositionally biased region" description="Basic and acidic residues" evidence="10">
    <location>
        <begin position="736"/>
        <end position="760"/>
    </location>
</feature>
<dbReference type="Pfam" id="PF07648">
    <property type="entry name" value="Kazal_2"/>
    <property type="match status" value="1"/>
</dbReference>
<feature type="region of interest" description="Disordered" evidence="10">
    <location>
        <begin position="450"/>
        <end position="469"/>
    </location>
</feature>
<feature type="domain" description="Thyroglobulin type-1" evidence="11">
    <location>
        <begin position="1469"/>
        <end position="1536"/>
    </location>
</feature>
<dbReference type="InterPro" id="IPR000716">
    <property type="entry name" value="Thyroglobulin_1"/>
</dbReference>
<proteinExistence type="inferred from homology"/>
<evidence type="ECO:0000256" key="8">
    <source>
        <dbReference type="ARBA" id="ARBA00024332"/>
    </source>
</evidence>
<keyword evidence="3" id="KW-0732">Signal</keyword>
<dbReference type="InterPro" id="IPR031826">
    <property type="entry name" value="IC97/Casc1_N"/>
</dbReference>
<reference evidence="14" key="1">
    <citation type="submission" date="2013-03" db="EMBL/GenBank/DDBJ databases">
        <title>The Genome Sequence of Anopheles minimus MINIMUS1.</title>
        <authorList>
            <consortium name="The Broad Institute Genomics Platform"/>
            <person name="Neafsey D.E."/>
            <person name="Walton C."/>
            <person name="Walker B."/>
            <person name="Young S.K."/>
            <person name="Zeng Q."/>
            <person name="Gargeya S."/>
            <person name="Fitzgerald M."/>
            <person name="Haas B."/>
            <person name="Abouelleil A."/>
            <person name="Allen A.W."/>
            <person name="Alvarado L."/>
            <person name="Arachchi H.M."/>
            <person name="Berlin A.M."/>
            <person name="Chapman S.B."/>
            <person name="Gainer-Dewar J."/>
            <person name="Goldberg J."/>
            <person name="Griggs A."/>
            <person name="Gujja S."/>
            <person name="Hansen M."/>
            <person name="Howarth C."/>
            <person name="Imamovic A."/>
            <person name="Ireland A."/>
            <person name="Larimer J."/>
            <person name="McCowan C."/>
            <person name="Murphy C."/>
            <person name="Pearson M."/>
            <person name="Poon T.W."/>
            <person name="Priest M."/>
            <person name="Roberts A."/>
            <person name="Saif S."/>
            <person name="Shea T."/>
            <person name="Sisk P."/>
            <person name="Sykes S."/>
            <person name="Wortman J."/>
            <person name="Nusbaum C."/>
            <person name="Birren B."/>
        </authorList>
    </citation>
    <scope>NUCLEOTIDE SEQUENCE [LARGE SCALE GENOMIC DNA]</scope>
    <source>
        <strain evidence="14">MINIMUS1</strain>
    </source>
</reference>
<dbReference type="PANTHER" id="PTHR20929">
    <property type="entry name" value="LUNG ADENOMA SUSCEPTIBILITY 1-RELATED"/>
    <property type="match status" value="1"/>
</dbReference>
<feature type="region of interest" description="Disordered" evidence="10">
    <location>
        <begin position="1"/>
        <end position="52"/>
    </location>
</feature>
<feature type="compositionally biased region" description="Low complexity" evidence="10">
    <location>
        <begin position="1687"/>
        <end position="1696"/>
    </location>
</feature>
<comment type="subcellular location">
    <subcellularLocation>
        <location evidence="1">Secreted</location>
    </subcellularLocation>
</comment>
<dbReference type="PROSITE" id="PS00484">
    <property type="entry name" value="THYROGLOBULIN_1_1"/>
    <property type="match status" value="2"/>
</dbReference>
<dbReference type="InterPro" id="IPR019577">
    <property type="entry name" value="SPARC/Testican_Ca-bd-dom"/>
</dbReference>
<reference evidence="13" key="2">
    <citation type="submission" date="2020-05" db="UniProtKB">
        <authorList>
            <consortium name="EnsemblMetazoa"/>
        </authorList>
    </citation>
    <scope>IDENTIFICATION</scope>
    <source>
        <strain evidence="13">MINIMUS1</strain>
    </source>
</reference>
<feature type="compositionally biased region" description="Acidic residues" evidence="10">
    <location>
        <begin position="1405"/>
        <end position="1425"/>
    </location>
</feature>
<evidence type="ECO:0000259" key="11">
    <source>
        <dbReference type="PROSITE" id="PS51162"/>
    </source>
</evidence>
<dbReference type="Pfam" id="PF10591">
    <property type="entry name" value="SPARC_Ca_bdg"/>
    <property type="match status" value="1"/>
</dbReference>
<feature type="compositionally biased region" description="Gly residues" evidence="10">
    <location>
        <begin position="719"/>
        <end position="728"/>
    </location>
</feature>
<dbReference type="InterPro" id="IPR036857">
    <property type="entry name" value="Thyroglobulin_1_sf"/>
</dbReference>
<dbReference type="Proteomes" id="UP000075920">
    <property type="component" value="Unassembled WGS sequence"/>
</dbReference>
<dbReference type="GO" id="GO:0005576">
    <property type="term" value="C:extracellular region"/>
    <property type="evidence" value="ECO:0007669"/>
    <property type="project" value="UniProtKB-SubCell"/>
</dbReference>
<feature type="compositionally biased region" description="Basic residues" evidence="10">
    <location>
        <begin position="605"/>
        <end position="615"/>
    </location>
</feature>
<comment type="caution">
    <text evidence="9">Lacks conserved residue(s) required for the propagation of feature annotation.</text>
</comment>
<feature type="compositionally biased region" description="Basic residues" evidence="10">
    <location>
        <begin position="1331"/>
        <end position="1344"/>
    </location>
</feature>
<dbReference type="PROSITE" id="PS00018">
    <property type="entry name" value="EF_HAND_1"/>
    <property type="match status" value="3"/>
</dbReference>
<evidence type="ECO:0000256" key="7">
    <source>
        <dbReference type="ARBA" id="ARBA00023180"/>
    </source>
</evidence>
<dbReference type="InterPro" id="IPR002350">
    <property type="entry name" value="Kazal_dom"/>
</dbReference>
<dbReference type="Gene3D" id="1.10.238.10">
    <property type="entry name" value="EF-hand"/>
    <property type="match status" value="2"/>
</dbReference>
<dbReference type="GO" id="GO:0005509">
    <property type="term" value="F:calcium ion binding"/>
    <property type="evidence" value="ECO:0007669"/>
    <property type="project" value="InterPro"/>
</dbReference>
<dbReference type="Pfam" id="PF00086">
    <property type="entry name" value="Thyroglobulin_1"/>
    <property type="match status" value="2"/>
</dbReference>
<sequence>MELTVSLEESTPKKKMSKKERARLEAEQAEHHRMELEKERQRKVEEEKMRKVREKEEAERKQVQEIVANKLRKVQLEESYSYFASVREEVRKMLAEAKKEREWEQYMRCNGLPNAFDPSDLRKYLHIWCENIQDANEAERNWLLQTNEQSILTQNVNVENLSVESLKLQQPQIGNTYAAKAVEVLGILEEIDEALHDSDVRPSMVQDLNELKVEFRNVLAEYIDEFAYKILSNINRDMELHGLLEVSHKFESDVFKAHLFGLRDMPTPQLNPKERAKEDSKHTSIDFPSLGFHLTLPAAVKCHKAAIRGLWISYDHCSDYCPSYDMPYRPELLADLRIISRIEWKKRKEILKAVYEEPKEKKTDSDEDDQTPQDIDVDKIYTEHADELMKKERTKKGAKTLNLGEYDVNMRSHRIVAGVYAIDYLEQPMQDVKIAKKTLLRTVPQPGKLNRKKFYQPYRPPPTPQPGVRRLPEEIEAEIKQMEENLDKLALVSVQLPENVFWFEPPIVCRWELKEETLESDPNFSKYLDRLEKAQQAAKERNERSNLDRRTKYVEDFNILDVPQHIPLRAIVTDFVIPKLPDSCSIKISVAEDKRRAAPSAGGKRSSKQKRRLHKMPSSVSLSSIVYETKIPDFLFATRMPLRVLKVLDRRNRQCYPYTATSDSDDLDDYDESDNDVVQNRNTKRKVYMFSSFMKDLDELLESKSPKLQAKIEQELAGGTAGQSGGPGKQSLQVARSEDSRPGRGDKGDKGKKPAKSKFDSDDEEVDYGNILEVGNYSMVENDKRYIGKWSTRDVHDVKFNEDKLTIQFRVGRLGSFAFAANRYSNVPYQSWELKPDIKNPGTVTFSLTASVVSTEMSITEAGFRVNSLQGGPTQALQEILGLTMSLRKLIKTLRLAAVDLFPEDDAFNYTEGTCEKNPIMESHLYDCIGLLALTHNFSWSRWNLLSGCRMCVLLMREIVEHRRLPNHSTLLVTPLKASVIDTVEVSPVFNPNPVEGMNHYADLYHLGRDQSQPSSRIKQEKMSPILRENVTQLLKSISECAAKGGECDESKGRPVCGSDNKTYPTRCHLIRAQCSGHQVAFKHRGSCKDVCIASRTYALQQRANSPYTIKYVPRCREDGTYAPVQCIDGGGCWCVNGQGKQLPNTMVQHGKPICVKKGKSNQRRSSPRNPVRNKRSCSGLDRAVFNTNLLKLFQNEHVRVHQHNLTGPINEMVVLDWKFAVMDLNGNNLLDKTEYRTMKRLIKKVLGDNSCNATVRTNAGFRSKQVVKPKRCGRSFGKNCDADQDERLSRNEWYNCLAKDDVTPYNPSSQSPSSISSSSSGGSGHYTVPHLHHQQHHHHHHHSTLGGQSRFNGGMGGGSIGGTVGGGGGGGGGVNGGTGGGGGHFLRADDDDDDDDSQNISNDFTDDDDDDHSENEYDSDELPDSDNALLNGLQLPVNGLQPYLLLQGKTMVDPKGEDDAIFKDSEADSDCLSDRKYALDEQKYGTNALYVPECTPDGRYQRVQCYRSTGYCWCVNEDTGKNIPGTSTKDEKPVCDQYASSTRPMKGCPEEKKVEFLKDLKAFLSKQVTTSFAGKIIPVWNTEEEKIAILSFVLLDKNQNKQLERKEWKAFRELVTATRQLRKCGKKMPRYCDVNSDRKITLSEWMSCLDGKRNSSVDVAAMSAPLVQAELKPTSSGSSSSGGGTSSITSSATSSKFKGRNPLEFVLKSD</sequence>
<evidence type="ECO:0000256" key="6">
    <source>
        <dbReference type="ARBA" id="ARBA00023157"/>
    </source>
</evidence>
<feature type="domain" description="Thyroglobulin type-1" evidence="11">
    <location>
        <begin position="1065"/>
        <end position="1155"/>
    </location>
</feature>
<evidence type="ECO:0000256" key="1">
    <source>
        <dbReference type="ARBA" id="ARBA00004613"/>
    </source>
</evidence>
<feature type="compositionally biased region" description="Gly residues" evidence="10">
    <location>
        <begin position="1354"/>
        <end position="1385"/>
    </location>
</feature>
<protein>
    <recommendedName>
        <fullName evidence="15">Thyroglobulin type-1 domain-containing protein</fullName>
    </recommendedName>
</protein>
<keyword evidence="4" id="KW-0677">Repeat</keyword>
<evidence type="ECO:0000256" key="5">
    <source>
        <dbReference type="ARBA" id="ARBA00022837"/>
    </source>
</evidence>
<evidence type="ECO:0000256" key="4">
    <source>
        <dbReference type="ARBA" id="ARBA00022737"/>
    </source>
</evidence>
<keyword evidence="7" id="KW-0325">Glycoprotein</keyword>
<evidence type="ECO:0000313" key="14">
    <source>
        <dbReference type="Proteomes" id="UP000075920"/>
    </source>
</evidence>
<dbReference type="GO" id="GO:0008017">
    <property type="term" value="F:microtubule binding"/>
    <property type="evidence" value="ECO:0007669"/>
    <property type="project" value="TreeGrafter"/>
</dbReference>
<feature type="disulfide bond" evidence="9">
    <location>
        <begin position="1135"/>
        <end position="1155"/>
    </location>
</feature>
<dbReference type="InterPro" id="IPR011992">
    <property type="entry name" value="EF-hand-dom_pair"/>
</dbReference>
<dbReference type="SMART" id="SM00211">
    <property type="entry name" value="TY"/>
    <property type="match status" value="2"/>
</dbReference>
<feature type="region of interest" description="Disordered" evidence="10">
    <location>
        <begin position="1154"/>
        <end position="1177"/>
    </location>
</feature>
<comment type="similarity">
    <text evidence="8">Belongs to the DNAI7 family.</text>
</comment>
<dbReference type="PROSITE" id="PS51465">
    <property type="entry name" value="KAZAL_2"/>
    <property type="match status" value="1"/>
</dbReference>
<dbReference type="FunFam" id="4.10.800.10:FF:000004">
    <property type="entry name" value="SPARC-related modular calcium-binding protein 1"/>
    <property type="match status" value="1"/>
</dbReference>
<dbReference type="VEuPathDB" id="VectorBase:AMIN010431"/>
<keyword evidence="6 9" id="KW-1015">Disulfide bond</keyword>
<dbReference type="Pfam" id="PF15927">
    <property type="entry name" value="Casc1_N"/>
    <property type="match status" value="1"/>
</dbReference>
<evidence type="ECO:0000259" key="12">
    <source>
        <dbReference type="PROSITE" id="PS51465"/>
    </source>
</evidence>
<feature type="region of interest" description="Disordered" evidence="10">
    <location>
        <begin position="595"/>
        <end position="616"/>
    </location>
</feature>
<dbReference type="Gene3D" id="4.10.800.10">
    <property type="entry name" value="Thyroglobulin type-1"/>
    <property type="match status" value="2"/>
</dbReference>
<feature type="compositionally biased region" description="Basic and acidic residues" evidence="10">
    <location>
        <begin position="22"/>
        <end position="52"/>
    </location>
</feature>
<feature type="domain" description="Kazal-like" evidence="12">
    <location>
        <begin position="1035"/>
        <end position="1090"/>
    </location>
</feature>
<keyword evidence="2" id="KW-0964">Secreted</keyword>
<evidence type="ECO:0000256" key="10">
    <source>
        <dbReference type="SAM" id="MobiDB-lite"/>
    </source>
</evidence>
<feature type="region of interest" description="Disordered" evidence="10">
    <location>
        <begin position="1671"/>
        <end position="1697"/>
    </location>
</feature>
<evidence type="ECO:0000256" key="3">
    <source>
        <dbReference type="ARBA" id="ARBA00022729"/>
    </source>
</evidence>
<evidence type="ECO:0000313" key="13">
    <source>
        <dbReference type="EnsemblMetazoa" id="AMIN010431-PA"/>
    </source>
</evidence>
<evidence type="ECO:0008006" key="15">
    <source>
        <dbReference type="Google" id="ProtNLM"/>
    </source>
</evidence>
<dbReference type="SMART" id="SM00280">
    <property type="entry name" value="KAZAL"/>
    <property type="match status" value="1"/>
</dbReference>
<feature type="compositionally biased region" description="Basic residues" evidence="10">
    <location>
        <begin position="1155"/>
        <end position="1176"/>
    </location>
</feature>
<dbReference type="EnsemblMetazoa" id="AMIN010431-RA">
    <property type="protein sequence ID" value="AMIN010431-PA"/>
    <property type="gene ID" value="AMIN010431"/>
</dbReference>
<dbReference type="Gene3D" id="3.30.60.30">
    <property type="match status" value="1"/>
</dbReference>
<keyword evidence="14" id="KW-1185">Reference proteome</keyword>
<dbReference type="PANTHER" id="PTHR20929:SF11">
    <property type="entry name" value="DYNEIN AXONEMAL INTERMEDIATE CHAIN 7"/>
    <property type="match status" value="1"/>
</dbReference>
<dbReference type="CDD" id="cd16234">
    <property type="entry name" value="EFh_SPARC_SMOC"/>
    <property type="match status" value="2"/>
</dbReference>
<dbReference type="Pfam" id="PF12366">
    <property type="entry name" value="Casc1_C"/>
    <property type="match status" value="1"/>
</dbReference>
<dbReference type="InterPro" id="IPR018247">
    <property type="entry name" value="EF_Hand_1_Ca_BS"/>
</dbReference>
<evidence type="ECO:0000256" key="2">
    <source>
        <dbReference type="ARBA" id="ARBA00022525"/>
    </source>
</evidence>
<dbReference type="CDD" id="cd00104">
    <property type="entry name" value="KAZAL_FS"/>
    <property type="match status" value="1"/>
</dbReference>
<dbReference type="CDD" id="cd00191">
    <property type="entry name" value="TY"/>
    <property type="match status" value="2"/>
</dbReference>
<feature type="compositionally biased region" description="Low complexity" evidence="10">
    <location>
        <begin position="1309"/>
        <end position="1321"/>
    </location>
</feature>
<dbReference type="InterPro" id="IPR022110">
    <property type="entry name" value="CASC1_C"/>
</dbReference>
<feature type="region of interest" description="Disordered" evidence="10">
    <location>
        <begin position="716"/>
        <end position="762"/>
    </location>
</feature>
<dbReference type="PROSITE" id="PS51162">
    <property type="entry name" value="THYROGLOBULIN_1_2"/>
    <property type="match status" value="2"/>
</dbReference>
<organism evidence="13 14">
    <name type="scientific">Anopheles minimus</name>
    <dbReference type="NCBI Taxonomy" id="112268"/>
    <lineage>
        <taxon>Eukaryota</taxon>
        <taxon>Metazoa</taxon>
        <taxon>Ecdysozoa</taxon>
        <taxon>Arthropoda</taxon>
        <taxon>Hexapoda</taxon>
        <taxon>Insecta</taxon>
        <taxon>Pterygota</taxon>
        <taxon>Neoptera</taxon>
        <taxon>Endopterygota</taxon>
        <taxon>Diptera</taxon>
        <taxon>Nematocera</taxon>
        <taxon>Culicoidea</taxon>
        <taxon>Culicidae</taxon>
        <taxon>Anophelinae</taxon>
        <taxon>Anopheles</taxon>
    </lineage>
</organism>
<feature type="region of interest" description="Disordered" evidence="10">
    <location>
        <begin position="1303"/>
        <end position="1431"/>
    </location>
</feature>
<dbReference type="STRING" id="112268.A0A182WJ77"/>